<reference evidence="1 2" key="1">
    <citation type="submission" date="2023-08" db="EMBL/GenBank/DDBJ databases">
        <authorList>
            <person name="Park J.-S."/>
        </authorList>
    </citation>
    <scope>NUCLEOTIDE SEQUENCE [LARGE SCALE GENOMIC DNA]</scope>
    <source>
        <strain evidence="1 2">2205SS18-9</strain>
    </source>
</reference>
<dbReference type="Pfam" id="PF21900">
    <property type="entry name" value="DUF6920"/>
    <property type="match status" value="1"/>
</dbReference>
<sequence>MKSLTEKEKTLLLSYRDLTEKTMIEESMLASLPRPVQLWLINIGVIGKEVIHNVYFKQSGLMKLKPTQKRWLQANAEQYITTNEPSFLWKVSMKVMPFIHVYGSDLFINAQGYMTIKIASLIPIVQVSNLDKLNESALQRFLLELPWYPTAALNSYISWENINETSAKATMTYNGVTGSAFFHFDEYNTLVKISALRYKDSDESAERLQCIGEVKEHNIVHGIKIPTKMNVSWMLDEGMFTWYKLKIFDITYNKKK</sequence>
<evidence type="ECO:0000313" key="1">
    <source>
        <dbReference type="EMBL" id="MDP5277000.1"/>
    </source>
</evidence>
<comment type="caution">
    <text evidence="1">The sequence shown here is derived from an EMBL/GenBank/DDBJ whole genome shotgun (WGS) entry which is preliminary data.</text>
</comment>
<name>A0ABT9J5V7_9BACL</name>
<organism evidence="1 2">
    <name type="scientific">Chengkuizengella axinellae</name>
    <dbReference type="NCBI Taxonomy" id="3064388"/>
    <lineage>
        <taxon>Bacteria</taxon>
        <taxon>Bacillati</taxon>
        <taxon>Bacillota</taxon>
        <taxon>Bacilli</taxon>
        <taxon>Bacillales</taxon>
        <taxon>Paenibacillaceae</taxon>
        <taxon>Chengkuizengella</taxon>
    </lineage>
</organism>
<dbReference type="RefSeq" id="WP_305994302.1">
    <property type="nucleotide sequence ID" value="NZ_JAVAMP010000022.1"/>
</dbReference>
<proteinExistence type="predicted"/>
<dbReference type="EMBL" id="JAVAMP010000022">
    <property type="protein sequence ID" value="MDP5277000.1"/>
    <property type="molecule type" value="Genomic_DNA"/>
</dbReference>
<dbReference type="InterPro" id="IPR054213">
    <property type="entry name" value="DUF6920"/>
</dbReference>
<keyword evidence="2" id="KW-1185">Reference proteome</keyword>
<evidence type="ECO:0000313" key="2">
    <source>
        <dbReference type="Proteomes" id="UP001231941"/>
    </source>
</evidence>
<dbReference type="Proteomes" id="UP001231941">
    <property type="component" value="Unassembled WGS sequence"/>
</dbReference>
<protein>
    <submittedName>
        <fullName evidence="1">Uncharacterized protein</fullName>
    </submittedName>
</protein>
<gene>
    <name evidence="1" type="ORF">Q5Y73_23155</name>
</gene>
<accession>A0ABT9J5V7</accession>